<keyword evidence="1" id="KW-0998">Cell outer membrane</keyword>
<feature type="domain" description="TonB-dependent receptor plug" evidence="2">
    <location>
        <begin position="129"/>
        <end position="234"/>
    </location>
</feature>
<comment type="subcellular location">
    <subcellularLocation>
        <location evidence="1">Cell outer membrane</location>
        <topology evidence="1">Multi-pass membrane protein</topology>
    </subcellularLocation>
</comment>
<dbReference type="InterPro" id="IPR023996">
    <property type="entry name" value="TonB-dep_OMP_SusC/RagA"/>
</dbReference>
<organism evidence="3 4">
    <name type="scientific">Parapedobacter defluvii</name>
    <dbReference type="NCBI Taxonomy" id="2045106"/>
    <lineage>
        <taxon>Bacteria</taxon>
        <taxon>Pseudomonadati</taxon>
        <taxon>Bacteroidota</taxon>
        <taxon>Sphingobacteriia</taxon>
        <taxon>Sphingobacteriales</taxon>
        <taxon>Sphingobacteriaceae</taxon>
        <taxon>Parapedobacter</taxon>
    </lineage>
</organism>
<dbReference type="RefSeq" id="WP_188751238.1">
    <property type="nucleotide sequence ID" value="NZ_BMIK01000008.1"/>
</dbReference>
<dbReference type="InterPro" id="IPR008969">
    <property type="entry name" value="CarboxyPept-like_regulatory"/>
</dbReference>
<dbReference type="Gene3D" id="2.60.40.1120">
    <property type="entry name" value="Carboxypeptidase-like, regulatory domain"/>
    <property type="match status" value="1"/>
</dbReference>
<dbReference type="InterPro" id="IPR012910">
    <property type="entry name" value="Plug_dom"/>
</dbReference>
<protein>
    <submittedName>
        <fullName evidence="3">SusC/RagA family TonB-linked outer membrane protein</fullName>
    </submittedName>
</protein>
<dbReference type="Pfam" id="PF13715">
    <property type="entry name" value="CarbopepD_reg_2"/>
    <property type="match status" value="1"/>
</dbReference>
<evidence type="ECO:0000313" key="3">
    <source>
        <dbReference type="EMBL" id="GGC32068.1"/>
    </source>
</evidence>
<comment type="caution">
    <text evidence="3">The sequence shown here is derived from an EMBL/GenBank/DDBJ whole genome shotgun (WGS) entry which is preliminary data.</text>
</comment>
<evidence type="ECO:0000313" key="4">
    <source>
        <dbReference type="Proteomes" id="UP000597338"/>
    </source>
</evidence>
<sequence>MKTKKFKRYVIPAYLSRIWLLLLPILLLSITASAQHVLTGLVVDERDEPLANASVVIKGSERSVLTDVDGKFILEITAPTDTLLISYVGYYPLEVLTGTDRERKFSMTIDEEQAKLDEVTVVGFGTQKKISVTGAISTVAVRELAKTSTPSLSNALGGRLPGIMTRQSSAEPGSDQAQIYIRGMGTWGNRAPMVLIDGVERSLDNINVQEIETFSVLKDASATAVYGVRGANGVIVITTKKGVMGRPKVAFRSESALLQPIRLPNYINAVEYASLMNEGLEHVGQRPRWTDEQIGMFGNGSDPYLYPDVNWTEEIMRKHTYQTINNLNVNGGSEIVRYYANAGYTDQNGIWKNDPANTYKTNVRMRRYNLRSNVDVNVSKDLVLELGIAGIIQQGDFPATGSDALLDAIRVTPPIAYSARNPDGSPGGTPTLIGNNPWGLATQSGYSVHMHSNVQGTLSAKWDMSTFITPGLSVSGRFSYDHHYSGGINRHKSFEVKYYTGQDEETGEPQYTVLREEQPMNYWLWNNSNRAIYSEAIINYEKSLGNHNLSGMILYNQRDYINITAGTSIDGLPFRRQGIAARATYGYRNTYFAEFNMGYNGSENFPKGQRFGFFPSISGGWLISNEPFMENINFVNSMKIRGSYGQVGNDQIGGRRFLYLTSMNARTAQGYLFGDQQTFWPGIDEMQIGTNNVTWEVSTKSNVGFDVSFLSNMITVQVDAFHERREGILIQRRTIPNMAGFNPGSIPYGNIGIATNRGIEGMLELKRVNNGGVYYSFMGNFTFARSKVEENDEPIQRWAYQSAKGRPIDQPFGLVALGFFENDDEIANSPKQMFQDLVRPGDIRYKDINEDGVIDNFDAVAIGYPRTPEIMYGFGGTIAYKGVDMSLFFNGAGRTSLYLNGPSIMPFMKGQGSYNILREFYDHRWTPDNMDNAKYPAATDDINPNNYRFSTAYQRNASYIRLRNAEVGYTFPTQISHRIGIEQLRLFVNGMNLITWDDVKVIDPESNDGIGSYPLQRSINFGIHVNFN</sequence>
<dbReference type="InterPro" id="IPR037066">
    <property type="entry name" value="Plug_dom_sf"/>
</dbReference>
<comment type="similarity">
    <text evidence="1">Belongs to the TonB-dependent receptor family.</text>
</comment>
<evidence type="ECO:0000259" key="2">
    <source>
        <dbReference type="Pfam" id="PF07715"/>
    </source>
</evidence>
<keyword evidence="1" id="KW-0813">Transport</keyword>
<dbReference type="SUPFAM" id="SSF56935">
    <property type="entry name" value="Porins"/>
    <property type="match status" value="1"/>
</dbReference>
<gene>
    <name evidence="3" type="ORF">GCM10011386_25220</name>
</gene>
<evidence type="ECO:0000256" key="1">
    <source>
        <dbReference type="PROSITE-ProRule" id="PRU01360"/>
    </source>
</evidence>
<dbReference type="EMBL" id="BMIK01000008">
    <property type="protein sequence ID" value="GGC32068.1"/>
    <property type="molecule type" value="Genomic_DNA"/>
</dbReference>
<dbReference type="NCBIfam" id="TIGR04057">
    <property type="entry name" value="SusC_RagA_signa"/>
    <property type="match status" value="1"/>
</dbReference>
<dbReference type="Pfam" id="PF07715">
    <property type="entry name" value="Plug"/>
    <property type="match status" value="1"/>
</dbReference>
<proteinExistence type="inferred from homology"/>
<dbReference type="PROSITE" id="PS52016">
    <property type="entry name" value="TONB_DEPENDENT_REC_3"/>
    <property type="match status" value="1"/>
</dbReference>
<keyword evidence="1" id="KW-0472">Membrane</keyword>
<dbReference type="InterPro" id="IPR039426">
    <property type="entry name" value="TonB-dep_rcpt-like"/>
</dbReference>
<name>A0ABQ1M1E0_9SPHI</name>
<dbReference type="SUPFAM" id="SSF49464">
    <property type="entry name" value="Carboxypeptidase regulatory domain-like"/>
    <property type="match status" value="1"/>
</dbReference>
<dbReference type="Gene3D" id="2.170.130.10">
    <property type="entry name" value="TonB-dependent receptor, plug domain"/>
    <property type="match status" value="1"/>
</dbReference>
<reference evidence="4" key="1">
    <citation type="journal article" date="2019" name="Int. J. Syst. Evol. Microbiol.">
        <title>The Global Catalogue of Microorganisms (GCM) 10K type strain sequencing project: providing services to taxonomists for standard genome sequencing and annotation.</title>
        <authorList>
            <consortium name="The Broad Institute Genomics Platform"/>
            <consortium name="The Broad Institute Genome Sequencing Center for Infectious Disease"/>
            <person name="Wu L."/>
            <person name="Ma J."/>
        </authorList>
    </citation>
    <scope>NUCLEOTIDE SEQUENCE [LARGE SCALE GENOMIC DNA]</scope>
    <source>
        <strain evidence="4">CGMCC 1.15342</strain>
    </source>
</reference>
<dbReference type="InterPro" id="IPR023997">
    <property type="entry name" value="TonB-dep_OMP_SusC/RagA_CS"/>
</dbReference>
<keyword evidence="1" id="KW-1134">Transmembrane beta strand</keyword>
<keyword evidence="1" id="KW-0812">Transmembrane</keyword>
<accession>A0ABQ1M1E0</accession>
<keyword evidence="4" id="KW-1185">Reference proteome</keyword>
<dbReference type="Proteomes" id="UP000597338">
    <property type="component" value="Unassembled WGS sequence"/>
</dbReference>
<dbReference type="NCBIfam" id="TIGR04056">
    <property type="entry name" value="OMP_RagA_SusC"/>
    <property type="match status" value="1"/>
</dbReference>